<dbReference type="InterPro" id="IPR045851">
    <property type="entry name" value="AMP-bd_C_sf"/>
</dbReference>
<evidence type="ECO:0000259" key="3">
    <source>
        <dbReference type="Pfam" id="PF00501"/>
    </source>
</evidence>
<dbReference type="EMBL" id="JAAOIV010000002">
    <property type="protein sequence ID" value="NHN54856.1"/>
    <property type="molecule type" value="Genomic_DNA"/>
</dbReference>
<dbReference type="GO" id="GO:0031956">
    <property type="term" value="F:medium-chain fatty acid-CoA ligase activity"/>
    <property type="evidence" value="ECO:0007669"/>
    <property type="project" value="TreeGrafter"/>
</dbReference>
<evidence type="ECO:0000313" key="6">
    <source>
        <dbReference type="Proteomes" id="UP000744769"/>
    </source>
</evidence>
<dbReference type="Pfam" id="PF00501">
    <property type="entry name" value="AMP-binding"/>
    <property type="match status" value="1"/>
</dbReference>
<dbReference type="InterPro" id="IPR025110">
    <property type="entry name" value="AMP-bd_C"/>
</dbReference>
<evidence type="ECO:0000256" key="1">
    <source>
        <dbReference type="ARBA" id="ARBA00006432"/>
    </source>
</evidence>
<evidence type="ECO:0000313" key="5">
    <source>
        <dbReference type="EMBL" id="NHN54856.1"/>
    </source>
</evidence>
<dbReference type="SUPFAM" id="SSF56801">
    <property type="entry name" value="Acetyl-CoA synthetase-like"/>
    <property type="match status" value="1"/>
</dbReference>
<dbReference type="Pfam" id="PF13193">
    <property type="entry name" value="AMP-binding_C"/>
    <property type="match status" value="1"/>
</dbReference>
<gene>
    <name evidence="5" type="ORF">G9U51_03540</name>
</gene>
<dbReference type="GO" id="GO:0006631">
    <property type="term" value="P:fatty acid metabolic process"/>
    <property type="evidence" value="ECO:0007669"/>
    <property type="project" value="TreeGrafter"/>
</dbReference>
<dbReference type="PROSITE" id="PS00455">
    <property type="entry name" value="AMP_BINDING"/>
    <property type="match status" value="1"/>
</dbReference>
<keyword evidence="6" id="KW-1185">Reference proteome</keyword>
<name>A0A967EDL8_9MICO</name>
<proteinExistence type="inferred from homology"/>
<protein>
    <submittedName>
        <fullName evidence="5">Long-chain fatty acid--CoA ligase</fullName>
    </submittedName>
</protein>
<sequence>MTDLVLVPKPLPDPEGVWRDEQGVAHFSNLPASLVAMLRRRAEEHPEREAIVEVDGPRLTYGELWQRASALAGGLRDKGIRAGDRVAITHPAGADWVVSFFGAQLAGAMAVPVNIRFARDEIDYVLHDSGAAIVLGPDEEAPSGEPFAAAPSLGDPAAIFYTSGTTGHPKGALTSHEAFLSYCETAARLRPSGGPLPRTLIVVPLFHVTGCNAQLIPVLAAGGAAVILPRFDVARLLRALAEERVTSFVAVPAIYALMLAHPDFATTDLSHLMTVGYGGAPMSPELAHRVGEAFPKVLRTNGFGMTETAGLGATLPPDLADSHAGSVGYPSLVVDLALERPDADGVGELLVRSPSVTLGYWNRPEATADAFRDGWFRTGDLARMAPDGTLRLVDRAKDMIVRGGENVYCVEVENALAAVPGVRESAVIGVPNEVLGEAVGALVVPESGIPLDPAQIVTALVGRIADYKIPQYVVVRDEPLPRNPGGKILKKALRDNGIAWGERLR</sequence>
<accession>A0A967EDL8</accession>
<keyword evidence="2 5" id="KW-0436">Ligase</keyword>
<dbReference type="InterPro" id="IPR000873">
    <property type="entry name" value="AMP-dep_synth/lig_dom"/>
</dbReference>
<comment type="similarity">
    <text evidence="1">Belongs to the ATP-dependent AMP-binding enzyme family.</text>
</comment>
<comment type="caution">
    <text evidence="5">The sequence shown here is derived from an EMBL/GenBank/DDBJ whole genome shotgun (WGS) entry which is preliminary data.</text>
</comment>
<dbReference type="InterPro" id="IPR042099">
    <property type="entry name" value="ANL_N_sf"/>
</dbReference>
<dbReference type="InterPro" id="IPR020845">
    <property type="entry name" value="AMP-binding_CS"/>
</dbReference>
<dbReference type="Proteomes" id="UP000744769">
    <property type="component" value="Unassembled WGS sequence"/>
</dbReference>
<evidence type="ECO:0000256" key="2">
    <source>
        <dbReference type="ARBA" id="ARBA00022598"/>
    </source>
</evidence>
<dbReference type="Gene3D" id="3.30.300.30">
    <property type="match status" value="1"/>
</dbReference>
<dbReference type="AlphaFoldDB" id="A0A967EDL8"/>
<feature type="domain" description="AMP-dependent synthetase/ligase" evidence="3">
    <location>
        <begin position="38"/>
        <end position="361"/>
    </location>
</feature>
<feature type="domain" description="AMP-binding enzyme C-terminal" evidence="4">
    <location>
        <begin position="411"/>
        <end position="487"/>
    </location>
</feature>
<dbReference type="RefSeq" id="WP_166193253.1">
    <property type="nucleotide sequence ID" value="NZ_JAAOIV010000002.1"/>
</dbReference>
<dbReference type="PANTHER" id="PTHR43201:SF5">
    <property type="entry name" value="MEDIUM-CHAIN ACYL-COA LIGASE ACSF2, MITOCHONDRIAL"/>
    <property type="match status" value="1"/>
</dbReference>
<organism evidence="5 6">
    <name type="scientific">Metallococcus carri</name>
    <dbReference type="NCBI Taxonomy" id="1656884"/>
    <lineage>
        <taxon>Bacteria</taxon>
        <taxon>Bacillati</taxon>
        <taxon>Actinomycetota</taxon>
        <taxon>Actinomycetes</taxon>
        <taxon>Micrococcales</taxon>
        <taxon>Dermacoccaceae</taxon>
        <taxon>Metallococcus</taxon>
    </lineage>
</organism>
<dbReference type="Gene3D" id="3.40.50.12780">
    <property type="entry name" value="N-terminal domain of ligase-like"/>
    <property type="match status" value="1"/>
</dbReference>
<evidence type="ECO:0000259" key="4">
    <source>
        <dbReference type="Pfam" id="PF13193"/>
    </source>
</evidence>
<dbReference type="PANTHER" id="PTHR43201">
    <property type="entry name" value="ACYL-COA SYNTHETASE"/>
    <property type="match status" value="1"/>
</dbReference>
<reference evidence="5" key="1">
    <citation type="submission" date="2020-03" db="EMBL/GenBank/DDBJ databases">
        <title>Draft sequencing of Calidifontibacter sp. DB0510.</title>
        <authorList>
            <person name="Kim D.-U."/>
        </authorList>
    </citation>
    <scope>NUCLEOTIDE SEQUENCE</scope>
    <source>
        <strain evidence="5">DB0510</strain>
    </source>
</reference>